<accession>A0ABN0UZX9</accession>
<name>A0ABN0UZX9_9ACTN</name>
<sequence length="176" mass="18744">MTAGRPRLAIAVAAVAGLFALTGCGGITISTDPVPDETYTEPVSSGAFDANGNLPNPCTLLTPADVNEVTRREITRIDRSRSAEGPDRFCRWELEQGELTLFISPTSADDFEKREPGAEDVDGLSDAAYKTPSGHLFVRELNVYLDVYTTAANGGAASSQNIAIGELVAEKVFSKF</sequence>
<dbReference type="EMBL" id="BAAAGX010000028">
    <property type="protein sequence ID" value="GAA0268426.1"/>
    <property type="molecule type" value="Genomic_DNA"/>
</dbReference>
<dbReference type="Proteomes" id="UP001500967">
    <property type="component" value="Unassembled WGS sequence"/>
</dbReference>
<comment type="caution">
    <text evidence="1">The sequence shown here is derived from an EMBL/GenBank/DDBJ whole genome shotgun (WGS) entry which is preliminary data.</text>
</comment>
<organism evidence="1 2">
    <name type="scientific">Cryptosporangium japonicum</name>
    <dbReference type="NCBI Taxonomy" id="80872"/>
    <lineage>
        <taxon>Bacteria</taxon>
        <taxon>Bacillati</taxon>
        <taxon>Actinomycetota</taxon>
        <taxon>Actinomycetes</taxon>
        <taxon>Cryptosporangiales</taxon>
        <taxon>Cryptosporangiaceae</taxon>
        <taxon>Cryptosporangium</taxon>
    </lineage>
</organism>
<reference evidence="1 2" key="1">
    <citation type="journal article" date="2019" name="Int. J. Syst. Evol. Microbiol.">
        <title>The Global Catalogue of Microorganisms (GCM) 10K type strain sequencing project: providing services to taxonomists for standard genome sequencing and annotation.</title>
        <authorList>
            <consortium name="The Broad Institute Genomics Platform"/>
            <consortium name="The Broad Institute Genome Sequencing Center for Infectious Disease"/>
            <person name="Wu L."/>
            <person name="Ma J."/>
        </authorList>
    </citation>
    <scope>NUCLEOTIDE SEQUENCE [LARGE SCALE GENOMIC DNA]</scope>
    <source>
        <strain evidence="1 2">JCM 10425</strain>
    </source>
</reference>
<dbReference type="PROSITE" id="PS51257">
    <property type="entry name" value="PROKAR_LIPOPROTEIN"/>
    <property type="match status" value="1"/>
</dbReference>
<gene>
    <name evidence="1" type="ORF">GCM10009539_64320</name>
</gene>
<protein>
    <recommendedName>
        <fullName evidence="3">DUF3558 domain-containing protein</fullName>
    </recommendedName>
</protein>
<keyword evidence="2" id="KW-1185">Reference proteome</keyword>
<proteinExistence type="predicted"/>
<evidence type="ECO:0008006" key="3">
    <source>
        <dbReference type="Google" id="ProtNLM"/>
    </source>
</evidence>
<evidence type="ECO:0000313" key="1">
    <source>
        <dbReference type="EMBL" id="GAA0268426.1"/>
    </source>
</evidence>
<dbReference type="RefSeq" id="WP_344652687.1">
    <property type="nucleotide sequence ID" value="NZ_BAAAGX010000028.1"/>
</dbReference>
<evidence type="ECO:0000313" key="2">
    <source>
        <dbReference type="Proteomes" id="UP001500967"/>
    </source>
</evidence>